<sequence length="157" mass="18052">MDPRVTELHCIMPMGNIDSVLTHGVLSYERAAKLKHHSVAMQPIQDRRDQKQVPGGLKLHQYANLYFHARNPMLFKRRAGAADLCVLRVSTEVFGLDGTVISDQNAASDYVRFLHPRQWKLLDFDDIYAMDWTHPGDQVAYWRHKARKCAEVLLPNV</sequence>
<dbReference type="RefSeq" id="WP_165025593.1">
    <property type="nucleotide sequence ID" value="NZ_JAAKZF010000006.1"/>
</dbReference>
<reference evidence="8 9" key="1">
    <citation type="submission" date="2020-02" db="EMBL/GenBank/DDBJ databases">
        <title>Genome sequence of strain CCNWXJ40-4.</title>
        <authorList>
            <person name="Gao J."/>
            <person name="Sun J."/>
        </authorList>
    </citation>
    <scope>NUCLEOTIDE SEQUENCE [LARGE SCALE GENOMIC DNA]</scope>
    <source>
        <strain evidence="8 9">CCNWXJ 40-4</strain>
    </source>
</reference>
<evidence type="ECO:0000256" key="5">
    <source>
        <dbReference type="ARBA" id="ARBA00023125"/>
    </source>
</evidence>
<feature type="binding site" evidence="6">
    <location>
        <position position="48"/>
    </location>
    <ligand>
        <name>NAD(+)</name>
        <dbReference type="ChEBI" id="CHEBI:57540"/>
    </ligand>
</feature>
<dbReference type="EMBL" id="JAAKZF010000006">
    <property type="protein sequence ID" value="NGO51054.1"/>
    <property type="molecule type" value="Genomic_DNA"/>
</dbReference>
<comment type="similarity">
    <text evidence="6">Belongs to the DarT ADP-ribosyltransferase family.</text>
</comment>
<evidence type="ECO:0000256" key="3">
    <source>
        <dbReference type="ARBA" id="ARBA00022679"/>
    </source>
</evidence>
<evidence type="ECO:0000256" key="1">
    <source>
        <dbReference type="ARBA" id="ARBA00022649"/>
    </source>
</evidence>
<dbReference type="GO" id="GO:0003677">
    <property type="term" value="F:DNA binding"/>
    <property type="evidence" value="ECO:0007669"/>
    <property type="project" value="UniProtKB-UniRule"/>
</dbReference>
<dbReference type="GO" id="GO:0016779">
    <property type="term" value="F:nucleotidyltransferase activity"/>
    <property type="evidence" value="ECO:0007669"/>
    <property type="project" value="UniProtKB-UniRule"/>
</dbReference>
<evidence type="ECO:0000256" key="6">
    <source>
        <dbReference type="PROSITE-ProRule" id="PRU01362"/>
    </source>
</evidence>
<feature type="active site" evidence="6">
    <location>
        <position position="151"/>
    </location>
</feature>
<comment type="catalytic activity">
    <reaction evidence="6">
        <text>a thymidine in DNA + NAD(+) = an N-(ADP-alpha-D-ribosyl)-thymidine in DNA + nicotinamide + H(+)</text>
        <dbReference type="Rhea" id="RHEA:71651"/>
        <dbReference type="Rhea" id="RHEA-COMP:13556"/>
        <dbReference type="Rhea" id="RHEA-COMP:18051"/>
        <dbReference type="ChEBI" id="CHEBI:15378"/>
        <dbReference type="ChEBI" id="CHEBI:17154"/>
        <dbReference type="ChEBI" id="CHEBI:57540"/>
        <dbReference type="ChEBI" id="CHEBI:137386"/>
        <dbReference type="ChEBI" id="CHEBI:191199"/>
    </reaction>
</comment>
<keyword evidence="3 6" id="KW-0808">Transferase</keyword>
<feature type="domain" description="DarT" evidence="7">
    <location>
        <begin position="6"/>
        <end position="157"/>
    </location>
</feature>
<accession>A0A6G4W912</accession>
<evidence type="ECO:0000313" key="9">
    <source>
        <dbReference type="Proteomes" id="UP001642900"/>
    </source>
</evidence>
<keyword evidence="2 6" id="KW-0328">Glycosyltransferase</keyword>
<evidence type="ECO:0000256" key="2">
    <source>
        <dbReference type="ARBA" id="ARBA00022676"/>
    </source>
</evidence>
<evidence type="ECO:0000256" key="4">
    <source>
        <dbReference type="ARBA" id="ARBA00022695"/>
    </source>
</evidence>
<keyword evidence="9" id="KW-1185">Reference proteome</keyword>
<dbReference type="AlphaFoldDB" id="A0A6G4W912"/>
<dbReference type="PROSITE" id="PS52018">
    <property type="entry name" value="DART"/>
    <property type="match status" value="1"/>
</dbReference>
<dbReference type="Proteomes" id="UP001642900">
    <property type="component" value="Unassembled WGS sequence"/>
</dbReference>
<comment type="caution">
    <text evidence="8">The sequence shown here is derived from an EMBL/GenBank/DDBJ whole genome shotgun (WGS) entry which is preliminary data.</text>
</comment>
<dbReference type="GO" id="GO:0016757">
    <property type="term" value="F:glycosyltransferase activity"/>
    <property type="evidence" value="ECO:0007669"/>
    <property type="project" value="UniProtKB-UniRule"/>
</dbReference>
<protein>
    <submittedName>
        <fullName evidence="8">DUF4433 domain-containing protein</fullName>
    </submittedName>
</protein>
<dbReference type="Pfam" id="PF14487">
    <property type="entry name" value="DarT"/>
    <property type="match status" value="1"/>
</dbReference>
<keyword evidence="1 6" id="KW-1277">Toxin-antitoxin system</keyword>
<gene>
    <name evidence="8" type="ORF">G6N73_07645</name>
</gene>
<keyword evidence="4 6" id="KW-0548">Nucleotidyltransferase</keyword>
<dbReference type="InterPro" id="IPR029494">
    <property type="entry name" value="DarT"/>
</dbReference>
<keyword evidence="5 6" id="KW-0238">DNA-binding</keyword>
<name>A0A6G4W912_9HYPH</name>
<comment type="caution">
    <text evidence="6">Lacks conserved residue(s) required for the propagation of feature annotation.</text>
</comment>
<organism evidence="8 9">
    <name type="scientific">Allomesorhizobium camelthorni</name>
    <dbReference type="NCBI Taxonomy" id="475069"/>
    <lineage>
        <taxon>Bacteria</taxon>
        <taxon>Pseudomonadati</taxon>
        <taxon>Pseudomonadota</taxon>
        <taxon>Alphaproteobacteria</taxon>
        <taxon>Hyphomicrobiales</taxon>
        <taxon>Phyllobacteriaceae</taxon>
        <taxon>Allomesorhizobium</taxon>
    </lineage>
</organism>
<proteinExistence type="inferred from homology"/>
<evidence type="ECO:0000313" key="8">
    <source>
        <dbReference type="EMBL" id="NGO51054.1"/>
    </source>
</evidence>
<feature type="binding site" evidence="6">
    <location>
        <begin position="10"/>
        <end position="12"/>
    </location>
    <ligand>
        <name>NAD(+)</name>
        <dbReference type="ChEBI" id="CHEBI:57540"/>
    </ligand>
</feature>
<evidence type="ECO:0000259" key="7">
    <source>
        <dbReference type="PROSITE" id="PS52018"/>
    </source>
</evidence>
<feature type="active site" description="Proton acceptor" evidence="6">
    <location>
        <position position="48"/>
    </location>
</feature>